<keyword evidence="2" id="KW-0479">Metal-binding</keyword>
<dbReference type="InterPro" id="IPR015797">
    <property type="entry name" value="NUDIX_hydrolase-like_dom_sf"/>
</dbReference>
<protein>
    <submittedName>
        <fullName evidence="6">Putative phosphohistidine phosphatase, SixA</fullName>
    </submittedName>
</protein>
<dbReference type="GO" id="GO:0016462">
    <property type="term" value="F:pyrophosphatase activity"/>
    <property type="evidence" value="ECO:0007669"/>
    <property type="project" value="InterPro"/>
</dbReference>
<dbReference type="InterPro" id="IPR013078">
    <property type="entry name" value="His_Pase_superF_clade-1"/>
</dbReference>
<sequence>MKGNTLLVLRHGKSDWTTGHEDFHRPLVSRGHLGSQKMGAWIKARKLLPDAVLSSPAERARATTVAACEAMGIRLDKVRWDERIYGAPVEDLLAALAECPKSARRVMLVGHNPGLEELVEYLAAGQLEIPADGKVLPTSALAQLTMLEDWQKLGRGCASLISLTRPGEVPDAVGAKPAKVAKVAKVTSAADAADAADADADEERGPVPDYFFTQSAVIPYRLAGGKPEIMIIASRKGTRWVIPKGVKEPELSLRDSASKEAFEEAGVRGQLDEEPIGDYDYEKWGGVCNVVVFPMAVTECVPEDQWEENHRERRWVKAKEARRLLDEPALQKLVGKLAKRLVAR</sequence>
<evidence type="ECO:0000256" key="2">
    <source>
        <dbReference type="ARBA" id="ARBA00022723"/>
    </source>
</evidence>
<keyword evidence="3" id="KW-0378">Hydrolase</keyword>
<name>A0A1A8XM35_9PROT</name>
<organism evidence="6 7">
    <name type="scientific">Candidatus Accumulibacter aalborgensis</name>
    <dbReference type="NCBI Taxonomy" id="1860102"/>
    <lineage>
        <taxon>Bacteria</taxon>
        <taxon>Pseudomonadati</taxon>
        <taxon>Pseudomonadota</taxon>
        <taxon>Betaproteobacteria</taxon>
        <taxon>Candidatus Accumulibacter</taxon>
    </lineage>
</organism>
<reference evidence="6 7" key="1">
    <citation type="submission" date="2016-06" db="EMBL/GenBank/DDBJ databases">
        <authorList>
            <person name="Kjaerup R.B."/>
            <person name="Dalgaard T.S."/>
            <person name="Juul-Madsen H.R."/>
        </authorList>
    </citation>
    <scope>NUCLEOTIDE SEQUENCE [LARGE SCALE GENOMIC DNA]</scope>
    <source>
        <strain evidence="6">3</strain>
    </source>
</reference>
<dbReference type="EMBL" id="FLQX01000107">
    <property type="protein sequence ID" value="SBT06234.1"/>
    <property type="molecule type" value="Genomic_DNA"/>
</dbReference>
<keyword evidence="7" id="KW-1185">Reference proteome</keyword>
<evidence type="ECO:0000259" key="5">
    <source>
        <dbReference type="PROSITE" id="PS51462"/>
    </source>
</evidence>
<gene>
    <name evidence="6" type="ORF">ACCAA_310005</name>
</gene>
<accession>A0A1A8XM35</accession>
<dbReference type="Pfam" id="PF00300">
    <property type="entry name" value="His_Phos_1"/>
    <property type="match status" value="1"/>
</dbReference>
<dbReference type="PANTHER" id="PTHR12629">
    <property type="entry name" value="DIPHOSPHOINOSITOL POLYPHOSPHATE PHOSPHOHYDROLASE"/>
    <property type="match status" value="1"/>
</dbReference>
<evidence type="ECO:0000313" key="6">
    <source>
        <dbReference type="EMBL" id="SBT06234.1"/>
    </source>
</evidence>
<evidence type="ECO:0000256" key="3">
    <source>
        <dbReference type="ARBA" id="ARBA00022801"/>
    </source>
</evidence>
<dbReference type="InterPro" id="IPR029033">
    <property type="entry name" value="His_PPase_superfam"/>
</dbReference>
<feature type="domain" description="Nudix hydrolase" evidence="5">
    <location>
        <begin position="210"/>
        <end position="338"/>
    </location>
</feature>
<dbReference type="InterPro" id="IPR047198">
    <property type="entry name" value="DDP-like_NUDIX"/>
</dbReference>
<dbReference type="PANTHER" id="PTHR12629:SF0">
    <property type="entry name" value="DIPHOSPHOINOSITOL-POLYPHOSPHATE DIPHOSPHATASE"/>
    <property type="match status" value="1"/>
</dbReference>
<dbReference type="SUPFAM" id="SSF55811">
    <property type="entry name" value="Nudix"/>
    <property type="match status" value="1"/>
</dbReference>
<dbReference type="Gene3D" id="3.40.50.1240">
    <property type="entry name" value="Phosphoglycerate mutase-like"/>
    <property type="match status" value="1"/>
</dbReference>
<dbReference type="Proteomes" id="UP000199169">
    <property type="component" value="Unassembled WGS sequence"/>
</dbReference>
<comment type="cofactor">
    <cofactor evidence="1">
        <name>Mg(2+)</name>
        <dbReference type="ChEBI" id="CHEBI:18420"/>
    </cofactor>
</comment>
<keyword evidence="4" id="KW-0460">Magnesium</keyword>
<dbReference type="Pfam" id="PF00293">
    <property type="entry name" value="NUDIX"/>
    <property type="match status" value="1"/>
</dbReference>
<dbReference type="CDD" id="cd07067">
    <property type="entry name" value="HP_PGM_like"/>
    <property type="match status" value="1"/>
</dbReference>
<dbReference type="STRING" id="1860102.ACCAA_310005"/>
<dbReference type="SUPFAM" id="SSF53254">
    <property type="entry name" value="Phosphoglycerate mutase-like"/>
    <property type="match status" value="1"/>
</dbReference>
<dbReference type="GO" id="GO:0005737">
    <property type="term" value="C:cytoplasm"/>
    <property type="evidence" value="ECO:0007669"/>
    <property type="project" value="TreeGrafter"/>
</dbReference>
<dbReference type="CDD" id="cd04666">
    <property type="entry name" value="NUDIX_DIPP2_like_Nudt4"/>
    <property type="match status" value="1"/>
</dbReference>
<dbReference type="GO" id="GO:0046872">
    <property type="term" value="F:metal ion binding"/>
    <property type="evidence" value="ECO:0007669"/>
    <property type="project" value="UniProtKB-KW"/>
</dbReference>
<dbReference type="InterPro" id="IPR000086">
    <property type="entry name" value="NUDIX_hydrolase_dom"/>
</dbReference>
<dbReference type="PROSITE" id="PS51462">
    <property type="entry name" value="NUDIX"/>
    <property type="match status" value="1"/>
</dbReference>
<dbReference type="Gene3D" id="3.90.79.10">
    <property type="entry name" value="Nucleoside Triphosphate Pyrophosphohydrolase"/>
    <property type="match status" value="1"/>
</dbReference>
<evidence type="ECO:0000256" key="4">
    <source>
        <dbReference type="ARBA" id="ARBA00022842"/>
    </source>
</evidence>
<dbReference type="AlphaFoldDB" id="A0A1A8XM35"/>
<evidence type="ECO:0000313" key="7">
    <source>
        <dbReference type="Proteomes" id="UP000199169"/>
    </source>
</evidence>
<dbReference type="RefSeq" id="WP_186407037.1">
    <property type="nucleotide sequence ID" value="NZ_FLQX01000107.1"/>
</dbReference>
<evidence type="ECO:0000256" key="1">
    <source>
        <dbReference type="ARBA" id="ARBA00001946"/>
    </source>
</evidence>
<proteinExistence type="predicted"/>